<evidence type="ECO:0000313" key="2">
    <source>
        <dbReference type="Proteomes" id="UP001319080"/>
    </source>
</evidence>
<keyword evidence="2" id="KW-1185">Reference proteome</keyword>
<accession>A0AAP2E1F4</accession>
<proteinExistence type="predicted"/>
<organism evidence="1 2">
    <name type="scientific">Dawidia cretensis</name>
    <dbReference type="NCBI Taxonomy" id="2782350"/>
    <lineage>
        <taxon>Bacteria</taxon>
        <taxon>Pseudomonadati</taxon>
        <taxon>Bacteroidota</taxon>
        <taxon>Cytophagia</taxon>
        <taxon>Cytophagales</taxon>
        <taxon>Chryseotaleaceae</taxon>
        <taxon>Dawidia</taxon>
    </lineage>
</organism>
<dbReference type="Proteomes" id="UP001319080">
    <property type="component" value="Unassembled WGS sequence"/>
</dbReference>
<evidence type="ECO:0000313" key="1">
    <source>
        <dbReference type="EMBL" id="MBT1711350.1"/>
    </source>
</evidence>
<dbReference type="RefSeq" id="WP_254086927.1">
    <property type="nucleotide sequence ID" value="NZ_JAHESE010000032.1"/>
</dbReference>
<dbReference type="AlphaFoldDB" id="A0AAP2E1F4"/>
<comment type="caution">
    <text evidence="1">The sequence shown here is derived from an EMBL/GenBank/DDBJ whole genome shotgun (WGS) entry which is preliminary data.</text>
</comment>
<dbReference type="EMBL" id="JAHESE010000032">
    <property type="protein sequence ID" value="MBT1711350.1"/>
    <property type="molecule type" value="Genomic_DNA"/>
</dbReference>
<protein>
    <submittedName>
        <fullName evidence="1">Uncharacterized protein</fullName>
    </submittedName>
</protein>
<gene>
    <name evidence="1" type="ORF">KK062_24120</name>
</gene>
<reference evidence="1 2" key="1">
    <citation type="submission" date="2021-05" db="EMBL/GenBank/DDBJ databases">
        <title>A Polyphasic approach of four new species of the genus Ohtaekwangia: Ohtaekwangia histidinii sp. nov., Ohtaekwangia cretensis sp. nov., Ohtaekwangia indiensis sp. nov., Ohtaekwangia reichenbachii sp. nov. from diverse environment.</title>
        <authorList>
            <person name="Octaviana S."/>
        </authorList>
    </citation>
    <scope>NUCLEOTIDE SEQUENCE [LARGE SCALE GENOMIC DNA]</scope>
    <source>
        <strain evidence="1 2">PWU5</strain>
    </source>
</reference>
<sequence length="114" mass="13018">MRTKLAAEAGNRKKFQGTFSRLGKKVSYTGYSEDTILLVQITDMATGLVVADHVWFSYTKGFEQVRLSEGVRVEFEARVKEYKKGYVNPALGRKRKTSDFKLSHPTRIRLVAEQ</sequence>
<name>A0AAP2E1F4_9BACT</name>